<evidence type="ECO:0000313" key="1">
    <source>
        <dbReference type="EMBL" id="MZL33829.1"/>
    </source>
</evidence>
<sequence length="117" mass="13753">MSITIIWLNGSNVIEITDKHTGSTHRDIVYDDVQTFIDEIYTNKTENYTFNEIPRKDWTINDCINVTSELLADTNHHSLTEEPRTIVNIMHNVNVPENLITAFAHEYMERMFVRYGY</sequence>
<proteinExistence type="predicted"/>
<comment type="caution">
    <text evidence="1">The sequence shown here is derived from an EMBL/GenBank/DDBJ whole genome shotgun (WGS) entry which is preliminary data.</text>
</comment>
<dbReference type="Proteomes" id="UP000477285">
    <property type="component" value="Unassembled WGS sequence"/>
</dbReference>
<accession>A0A6L8T2T6</accession>
<organism evidence="1 2">
    <name type="scientific">Blautia wexlerae</name>
    <dbReference type="NCBI Taxonomy" id="418240"/>
    <lineage>
        <taxon>Bacteria</taxon>
        <taxon>Bacillati</taxon>
        <taxon>Bacillota</taxon>
        <taxon>Clostridia</taxon>
        <taxon>Lachnospirales</taxon>
        <taxon>Lachnospiraceae</taxon>
        <taxon>Blautia</taxon>
    </lineage>
</organism>
<dbReference type="EMBL" id="WWVQ01000027">
    <property type="protein sequence ID" value="MZL33829.1"/>
    <property type="molecule type" value="Genomic_DNA"/>
</dbReference>
<protein>
    <submittedName>
        <fullName evidence="1">Uncharacterized protein</fullName>
    </submittedName>
</protein>
<gene>
    <name evidence="1" type="ORF">GT728_11630</name>
</gene>
<name>A0A6L8T2T6_9FIRM</name>
<dbReference type="RefSeq" id="WP_161233826.1">
    <property type="nucleotide sequence ID" value="NZ_JADMTA010000107.1"/>
</dbReference>
<evidence type="ECO:0000313" key="2">
    <source>
        <dbReference type="Proteomes" id="UP000477285"/>
    </source>
</evidence>
<dbReference type="AlphaFoldDB" id="A0A6L8T2T6"/>
<reference evidence="1 2" key="1">
    <citation type="journal article" date="2019" name="Nat. Med.">
        <title>A library of human gut bacterial isolates paired with longitudinal multiomics data enables mechanistic microbiome research.</title>
        <authorList>
            <person name="Poyet M."/>
            <person name="Groussin M."/>
            <person name="Gibbons S.M."/>
            <person name="Avila-Pacheco J."/>
            <person name="Jiang X."/>
            <person name="Kearney S.M."/>
            <person name="Perrotta A.R."/>
            <person name="Berdy B."/>
            <person name="Zhao S."/>
            <person name="Lieberman T.D."/>
            <person name="Swanson P.K."/>
            <person name="Smith M."/>
            <person name="Roesemann S."/>
            <person name="Alexander J.E."/>
            <person name="Rich S.A."/>
            <person name="Livny J."/>
            <person name="Vlamakis H."/>
            <person name="Clish C."/>
            <person name="Bullock K."/>
            <person name="Deik A."/>
            <person name="Scott J."/>
            <person name="Pierce K.A."/>
            <person name="Xavier R.J."/>
            <person name="Alm E.J."/>
        </authorList>
    </citation>
    <scope>NUCLEOTIDE SEQUENCE [LARGE SCALE GENOMIC DNA]</scope>
    <source>
        <strain evidence="1 2">BIOML-A1</strain>
    </source>
</reference>